<feature type="domain" description="Cytochrome c" evidence="7">
    <location>
        <begin position="142"/>
        <end position="225"/>
    </location>
</feature>
<evidence type="ECO:0000313" key="8">
    <source>
        <dbReference type="EMBL" id="SIR54189.1"/>
    </source>
</evidence>
<feature type="binding site" description="covalent" evidence="4">
    <location>
        <position position="51"/>
    </location>
    <ligand>
        <name>heme c</name>
        <dbReference type="ChEBI" id="CHEBI:61717"/>
        <label>1</label>
    </ligand>
</feature>
<dbReference type="GO" id="GO:0042597">
    <property type="term" value="C:periplasmic space"/>
    <property type="evidence" value="ECO:0007669"/>
    <property type="project" value="InterPro"/>
</dbReference>
<dbReference type="PANTHER" id="PTHR33751:SF11">
    <property type="entry name" value="BLL4483 PROTEIN"/>
    <property type="match status" value="1"/>
</dbReference>
<feature type="binding site" description="axial binding residue" evidence="5">
    <location>
        <position position="160"/>
    </location>
    <ligand>
        <name>heme c</name>
        <dbReference type="ChEBI" id="CHEBI:61717"/>
        <label>2</label>
    </ligand>
    <ligandPart>
        <name>Fe</name>
        <dbReference type="ChEBI" id="CHEBI:18248"/>
    </ligandPart>
</feature>
<keyword evidence="2 5" id="KW-0479">Metal-binding</keyword>
<comment type="caution">
    <text evidence="8">The sequence shown here is derived from an EMBL/GenBank/DDBJ whole genome shotgun (WGS) entry which is preliminary data.</text>
</comment>
<keyword evidence="6" id="KW-0732">Signal</keyword>
<evidence type="ECO:0000256" key="6">
    <source>
        <dbReference type="SAM" id="SignalP"/>
    </source>
</evidence>
<evidence type="ECO:0000256" key="4">
    <source>
        <dbReference type="PIRSR" id="PIRSR000005-1"/>
    </source>
</evidence>
<dbReference type="SUPFAM" id="SSF46626">
    <property type="entry name" value="Cytochrome c"/>
    <property type="match status" value="2"/>
</dbReference>
<keyword evidence="3 5" id="KW-0408">Iron</keyword>
<feature type="binding site" description="covalent" evidence="4">
    <location>
        <position position="159"/>
    </location>
    <ligand>
        <name>heme c</name>
        <dbReference type="ChEBI" id="CHEBI:61717"/>
        <label>2</label>
    </ligand>
</feature>
<proteinExistence type="predicted"/>
<reference evidence="8 9" key="1">
    <citation type="submission" date="2017-01" db="EMBL/GenBank/DDBJ databases">
        <authorList>
            <person name="Varghese N."/>
            <person name="Submissions S."/>
        </authorList>
    </citation>
    <scope>NUCLEOTIDE SEQUENCE [LARGE SCALE GENOMIC DNA]</scope>
    <source>
        <strain evidence="8 9">ATCC 35905</strain>
    </source>
</reference>
<feature type="signal peptide" evidence="6">
    <location>
        <begin position="1"/>
        <end position="29"/>
    </location>
</feature>
<dbReference type="AlphaFoldDB" id="A0A8G2CP24"/>
<sequence length="235" mass="24276">MKNQLKIRLLTLIGAGLLSLSLSLHSALANPDSPGGKKIALIGAEPGIPSCSACHGATGAGQLSAGIPRLAGLTAPYILAQLEHFRHGTRENALMTPFAKKLNTTQMQAVAEYYASLPVPRPSGANPPVDQQLRKQITMGSSLAENGLSQSAMPACAACHGEAGLGVGTFSPDIAGQSAAYIADQLHEWKANDRRDPLGAFMRAEALHLSPSDIKAVAAYFASLPGASTAKGATK</sequence>
<dbReference type="EMBL" id="FTNE01000050">
    <property type="protein sequence ID" value="SIR54189.1"/>
    <property type="molecule type" value="Genomic_DNA"/>
</dbReference>
<dbReference type="Gene3D" id="1.10.760.10">
    <property type="entry name" value="Cytochrome c-like domain"/>
    <property type="match status" value="2"/>
</dbReference>
<accession>A0A8G2CP24</accession>
<comment type="PTM">
    <text evidence="4">Binds 2 heme c groups covalently per subunit.</text>
</comment>
<evidence type="ECO:0000259" key="7">
    <source>
        <dbReference type="PROSITE" id="PS51007"/>
    </source>
</evidence>
<feature type="binding site" description="axial binding residue" evidence="5">
    <location>
        <position position="55"/>
    </location>
    <ligand>
        <name>heme c</name>
        <dbReference type="ChEBI" id="CHEBI:61717"/>
        <label>1</label>
    </ligand>
    <ligandPart>
        <name>Fe</name>
        <dbReference type="ChEBI" id="CHEBI:18248"/>
    </ligandPart>
</feature>
<evidence type="ECO:0000256" key="3">
    <source>
        <dbReference type="ARBA" id="ARBA00023004"/>
    </source>
</evidence>
<evidence type="ECO:0000256" key="5">
    <source>
        <dbReference type="PIRSR" id="PIRSR000005-2"/>
    </source>
</evidence>
<dbReference type="InterPro" id="IPR009056">
    <property type="entry name" value="Cyt_c-like_dom"/>
</dbReference>
<dbReference type="PANTHER" id="PTHR33751">
    <property type="entry name" value="CBB3-TYPE CYTOCHROME C OXIDASE SUBUNIT FIXP"/>
    <property type="match status" value="1"/>
</dbReference>
<dbReference type="InterPro" id="IPR050597">
    <property type="entry name" value="Cytochrome_c_Oxidase_Subunit"/>
</dbReference>
<dbReference type="PIRSF" id="PIRSF000005">
    <property type="entry name" value="Cytochrome_c4"/>
    <property type="match status" value="1"/>
</dbReference>
<protein>
    <submittedName>
        <fullName evidence="8">Cytochrome c553</fullName>
    </submittedName>
</protein>
<dbReference type="PROSITE" id="PS51007">
    <property type="entry name" value="CYTC"/>
    <property type="match status" value="2"/>
</dbReference>
<dbReference type="GO" id="GO:0005506">
    <property type="term" value="F:iron ion binding"/>
    <property type="evidence" value="ECO:0007669"/>
    <property type="project" value="InterPro"/>
</dbReference>
<dbReference type="GO" id="GO:0009055">
    <property type="term" value="F:electron transfer activity"/>
    <property type="evidence" value="ECO:0007669"/>
    <property type="project" value="InterPro"/>
</dbReference>
<dbReference type="Pfam" id="PF00034">
    <property type="entry name" value="Cytochrom_C"/>
    <property type="match status" value="1"/>
</dbReference>
<feature type="domain" description="Cytochrome c" evidence="7">
    <location>
        <begin position="31"/>
        <end position="118"/>
    </location>
</feature>
<dbReference type="InterPro" id="IPR036909">
    <property type="entry name" value="Cyt_c-like_dom_sf"/>
</dbReference>
<keyword evidence="9" id="KW-1185">Reference proteome</keyword>
<feature type="binding site" description="axial binding residue" evidence="5">
    <location>
        <position position="95"/>
    </location>
    <ligand>
        <name>heme c</name>
        <dbReference type="ChEBI" id="CHEBI:61717"/>
        <label>1</label>
    </ligand>
    <ligandPart>
        <name>Fe</name>
        <dbReference type="ChEBI" id="CHEBI:18248"/>
    </ligandPart>
</feature>
<dbReference type="RefSeq" id="WP_035231532.1">
    <property type="nucleotide sequence ID" value="NZ_FTNE01000050.1"/>
</dbReference>
<evidence type="ECO:0000256" key="1">
    <source>
        <dbReference type="ARBA" id="ARBA00022617"/>
    </source>
</evidence>
<feature type="binding site" description="covalent" evidence="4">
    <location>
        <position position="54"/>
    </location>
    <ligand>
        <name>heme c</name>
        <dbReference type="ChEBI" id="CHEBI:61717"/>
        <label>1</label>
    </ligand>
</feature>
<evidence type="ECO:0000256" key="2">
    <source>
        <dbReference type="ARBA" id="ARBA00022723"/>
    </source>
</evidence>
<name>A0A8G2CP24_ACIRU</name>
<dbReference type="GO" id="GO:0020037">
    <property type="term" value="F:heme binding"/>
    <property type="evidence" value="ECO:0007669"/>
    <property type="project" value="InterPro"/>
</dbReference>
<dbReference type="Pfam" id="PF13442">
    <property type="entry name" value="Cytochrome_CBB3"/>
    <property type="match status" value="1"/>
</dbReference>
<feature type="chain" id="PRO_5034553738" evidence="6">
    <location>
        <begin position="30"/>
        <end position="235"/>
    </location>
</feature>
<dbReference type="OrthoDB" id="9773456at2"/>
<keyword evidence="1 4" id="KW-0349">Heme</keyword>
<dbReference type="Proteomes" id="UP000186308">
    <property type="component" value="Unassembled WGS sequence"/>
</dbReference>
<gene>
    <name evidence="8" type="ORF">SAMN05421828_1508</name>
</gene>
<evidence type="ECO:0000313" key="9">
    <source>
        <dbReference type="Proteomes" id="UP000186308"/>
    </source>
</evidence>
<feature type="binding site" description="covalent" evidence="4">
    <location>
        <position position="156"/>
    </location>
    <ligand>
        <name>heme c</name>
        <dbReference type="ChEBI" id="CHEBI:61717"/>
        <label>2</label>
    </ligand>
</feature>
<feature type="binding site" description="axial binding residue" evidence="5">
    <location>
        <position position="202"/>
    </location>
    <ligand>
        <name>heme c</name>
        <dbReference type="ChEBI" id="CHEBI:61717"/>
        <label>2</label>
    </ligand>
    <ligandPart>
        <name>Fe</name>
        <dbReference type="ChEBI" id="CHEBI:18248"/>
    </ligandPart>
</feature>
<organism evidence="8 9">
    <name type="scientific">Acidiphilium rubrum</name>
    <dbReference type="NCBI Taxonomy" id="526"/>
    <lineage>
        <taxon>Bacteria</taxon>
        <taxon>Pseudomonadati</taxon>
        <taxon>Pseudomonadota</taxon>
        <taxon>Alphaproteobacteria</taxon>
        <taxon>Acetobacterales</taxon>
        <taxon>Acidocellaceae</taxon>
        <taxon>Acidiphilium</taxon>
    </lineage>
</organism>
<dbReference type="InterPro" id="IPR024167">
    <property type="entry name" value="Cytochrome_c4-like"/>
</dbReference>